<dbReference type="Pfam" id="PF18077">
    <property type="entry name" value="DUF5595"/>
    <property type="match status" value="1"/>
</dbReference>
<evidence type="ECO:0000256" key="3">
    <source>
        <dbReference type="ARBA" id="ARBA00022618"/>
    </source>
</evidence>
<keyword evidence="3 10" id="KW-0132">Cell division</keyword>
<keyword evidence="5 10" id="KW-0995">Kinetochore</keyword>
<keyword evidence="9 10" id="KW-0137">Centromere</keyword>
<keyword evidence="7 10" id="KW-0539">Nucleus</keyword>
<feature type="region of interest" description="Disordered" evidence="12">
    <location>
        <begin position="15"/>
        <end position="52"/>
    </location>
</feature>
<evidence type="ECO:0000256" key="4">
    <source>
        <dbReference type="ARBA" id="ARBA00022776"/>
    </source>
</evidence>
<keyword evidence="2 10" id="KW-0158">Chromosome</keyword>
<dbReference type="GO" id="GO:0031262">
    <property type="term" value="C:Ndc80 complex"/>
    <property type="evidence" value="ECO:0007669"/>
    <property type="project" value="UniProtKB-UniRule"/>
</dbReference>
<comment type="function">
    <text evidence="10">Acts as a component of the essential kinetochore-associated NDC80 complex, which is required for chromosome segregation and spindle checkpoint activity.</text>
</comment>
<evidence type="ECO:0000259" key="14">
    <source>
        <dbReference type="Pfam" id="PF18077"/>
    </source>
</evidence>
<evidence type="ECO:0000256" key="6">
    <source>
        <dbReference type="ARBA" id="ARBA00023054"/>
    </source>
</evidence>
<dbReference type="Proteomes" id="UP001208570">
    <property type="component" value="Unassembled WGS sequence"/>
</dbReference>
<evidence type="ECO:0000259" key="13">
    <source>
        <dbReference type="Pfam" id="PF03801"/>
    </source>
</evidence>
<dbReference type="SUPFAM" id="SSF46966">
    <property type="entry name" value="Spectrin repeat"/>
    <property type="match status" value="1"/>
</dbReference>
<dbReference type="InterPro" id="IPR038273">
    <property type="entry name" value="Ndc80_sf"/>
</dbReference>
<feature type="coiled-coil region" evidence="11">
    <location>
        <begin position="457"/>
        <end position="576"/>
    </location>
</feature>
<evidence type="ECO:0000256" key="11">
    <source>
        <dbReference type="SAM" id="Coils"/>
    </source>
</evidence>
<feature type="domain" description="Kinetochore protein Ndc80 CH" evidence="13">
    <location>
        <begin position="82"/>
        <end position="203"/>
    </location>
</feature>
<dbReference type="InterPro" id="IPR055260">
    <property type="entry name" value="Ndc80_CH"/>
</dbReference>
<dbReference type="PANTHER" id="PTHR10643">
    <property type="entry name" value="KINETOCHORE PROTEIN NDC80"/>
    <property type="match status" value="1"/>
</dbReference>
<feature type="coiled-coil region" evidence="11">
    <location>
        <begin position="322"/>
        <end position="394"/>
    </location>
</feature>
<dbReference type="InterPro" id="IPR040967">
    <property type="entry name" value="DUF5595"/>
</dbReference>
<dbReference type="AlphaFoldDB" id="A0AAD9K0T8"/>
<feature type="compositionally biased region" description="Polar residues" evidence="12">
    <location>
        <begin position="35"/>
        <end position="52"/>
    </location>
</feature>
<organism evidence="16 17">
    <name type="scientific">Paralvinella palmiformis</name>
    <dbReference type="NCBI Taxonomy" id="53620"/>
    <lineage>
        <taxon>Eukaryota</taxon>
        <taxon>Metazoa</taxon>
        <taxon>Spiralia</taxon>
        <taxon>Lophotrochozoa</taxon>
        <taxon>Annelida</taxon>
        <taxon>Polychaeta</taxon>
        <taxon>Sedentaria</taxon>
        <taxon>Canalipalpata</taxon>
        <taxon>Terebellida</taxon>
        <taxon>Terebelliformia</taxon>
        <taxon>Alvinellidae</taxon>
        <taxon>Paralvinella</taxon>
    </lineage>
</organism>
<evidence type="ECO:0000256" key="2">
    <source>
        <dbReference type="ARBA" id="ARBA00022454"/>
    </source>
</evidence>
<dbReference type="Gene3D" id="6.10.250.1950">
    <property type="match status" value="1"/>
</dbReference>
<accession>A0AAD9K0T8</accession>
<protein>
    <recommendedName>
        <fullName evidence="10">Kinetochore protein NDC80</fullName>
    </recommendedName>
</protein>
<feature type="domain" description="Kinetochore protein NDC80 loop region" evidence="15">
    <location>
        <begin position="384"/>
        <end position="603"/>
    </location>
</feature>
<comment type="subcellular location">
    <subcellularLocation>
        <location evidence="10">Chromosome</location>
        <location evidence="10">Centromere</location>
        <location evidence="10">Kinetochore</location>
    </subcellularLocation>
    <subcellularLocation>
        <location evidence="10">Nucleus</location>
    </subcellularLocation>
</comment>
<evidence type="ECO:0000256" key="7">
    <source>
        <dbReference type="ARBA" id="ARBA00023242"/>
    </source>
</evidence>
<dbReference type="Pfam" id="PF03801">
    <property type="entry name" value="Ndc80_HEC"/>
    <property type="match status" value="1"/>
</dbReference>
<evidence type="ECO:0000256" key="8">
    <source>
        <dbReference type="ARBA" id="ARBA00023306"/>
    </source>
</evidence>
<dbReference type="PANTHER" id="PTHR10643:SF2">
    <property type="entry name" value="KINETOCHORE PROTEIN NDC80 HOMOLOG"/>
    <property type="match status" value="1"/>
</dbReference>
<comment type="caution">
    <text evidence="16">The sequence shown here is derived from an EMBL/GenBank/DDBJ whole genome shotgun (WGS) entry which is preliminary data.</text>
</comment>
<comment type="subunit">
    <text evidence="10">Component of the NDC80 complex.</text>
</comment>
<evidence type="ECO:0000256" key="1">
    <source>
        <dbReference type="ARBA" id="ARBA00007050"/>
    </source>
</evidence>
<evidence type="ECO:0000256" key="12">
    <source>
        <dbReference type="SAM" id="MobiDB-lite"/>
    </source>
</evidence>
<keyword evidence="8 10" id="KW-0131">Cell cycle</keyword>
<keyword evidence="4 10" id="KW-0498">Mitosis</keyword>
<gene>
    <name evidence="16" type="ORF">LSH36_93g01043</name>
</gene>
<proteinExistence type="inferred from homology"/>
<dbReference type="Pfam" id="PF24487">
    <property type="entry name" value="NDC80_loop"/>
    <property type="match status" value="1"/>
</dbReference>
<evidence type="ECO:0000256" key="9">
    <source>
        <dbReference type="ARBA" id="ARBA00023328"/>
    </source>
</evidence>
<dbReference type="InterPro" id="IPR005550">
    <property type="entry name" value="Kinetochore_Ndc80"/>
</dbReference>
<dbReference type="InterPro" id="IPR057091">
    <property type="entry name" value="NDC80_loop"/>
</dbReference>
<dbReference type="GO" id="GO:0051301">
    <property type="term" value="P:cell division"/>
    <property type="evidence" value="ECO:0007669"/>
    <property type="project" value="UniProtKB-UniRule"/>
</dbReference>
<evidence type="ECO:0000256" key="10">
    <source>
        <dbReference type="RuleBase" id="RU368072"/>
    </source>
</evidence>
<reference evidence="16" key="1">
    <citation type="journal article" date="2023" name="Mol. Biol. Evol.">
        <title>Third-Generation Sequencing Reveals the Adaptive Role of the Epigenome in Three Deep-Sea Polychaetes.</title>
        <authorList>
            <person name="Perez M."/>
            <person name="Aroh O."/>
            <person name="Sun Y."/>
            <person name="Lan Y."/>
            <person name="Juniper S.K."/>
            <person name="Young C.R."/>
            <person name="Angers B."/>
            <person name="Qian P.Y."/>
        </authorList>
    </citation>
    <scope>NUCLEOTIDE SEQUENCE</scope>
    <source>
        <strain evidence="16">P08H-3</strain>
    </source>
</reference>
<feature type="domain" description="DUF5595" evidence="14">
    <location>
        <begin position="224"/>
        <end position="289"/>
    </location>
</feature>
<evidence type="ECO:0000259" key="15">
    <source>
        <dbReference type="Pfam" id="PF24487"/>
    </source>
</evidence>
<dbReference type="EMBL" id="JAODUP010000093">
    <property type="protein sequence ID" value="KAK2162689.1"/>
    <property type="molecule type" value="Genomic_DNA"/>
</dbReference>
<dbReference type="Gene3D" id="1.10.418.30">
    <property type="entry name" value="Ncd80 complex, Ncd80 subunit"/>
    <property type="match status" value="1"/>
</dbReference>
<keyword evidence="17" id="KW-1185">Reference proteome</keyword>
<keyword evidence="6 11" id="KW-0175">Coiled coil</keyword>
<evidence type="ECO:0000313" key="17">
    <source>
        <dbReference type="Proteomes" id="UP001208570"/>
    </source>
</evidence>
<sequence>MKNIVADFNMRRSSSFDGAGPLRVRNDAEPHSRSRSSVSGPRASFSGSRASFGTGNNPLAMCGKPRVMNTVTGTIKKRRATTSRLYMSEIRQDPRRITERQFKEMAIKNLIKFLAEYGYPNPCSPKLLHCPSAKEFVRIFEFLYGFLEPGFKCTGRIEDQFPNIMKELGYPFSISKAAMSAIGTPHTWPNLLAALDWLREEIQHCATEDTDQMMFPPTTEDDFDGVPLSKILFQYFKNCYMQFLDGADTFEELDANLAKEISKNSAGGDIESLVHENRRLKQELDMLEKQPDPLIAQQDKLACLKMDYEKLSTYHQQLDIHISQKNTTLKSLTDESKAQEAELAVLKADNEKKQQILSTQIFSQADVERINMERRALKDRIECFETENEEIQSLTWEVERNIGKDQEKVSKKLKEYNQKARLLHLIPITEKNAQGINFEMQHSLDETQSNYFKNTLKPALNQLKNQAIDKLNELEETHIHMQTTLDQLLDQISDKDDLIKGLEDKLRDMDDKLNRKKKAQQQDLLSIQQEIESVQNTLKELHTDGGPDVKRLQTELRNVQKRLEQVTAENQQKIKSFHDFMSEVAKQVVDHKMAIQDCVSKMVKDAKQRLELEKQMNPLDMINQLL</sequence>
<dbReference type="GO" id="GO:0005634">
    <property type="term" value="C:nucleus"/>
    <property type="evidence" value="ECO:0007669"/>
    <property type="project" value="UniProtKB-SubCell"/>
</dbReference>
<evidence type="ECO:0000256" key="5">
    <source>
        <dbReference type="ARBA" id="ARBA00022838"/>
    </source>
</evidence>
<evidence type="ECO:0000313" key="16">
    <source>
        <dbReference type="EMBL" id="KAK2162689.1"/>
    </source>
</evidence>
<dbReference type="GO" id="GO:0051315">
    <property type="term" value="P:attachment of mitotic spindle microtubules to kinetochore"/>
    <property type="evidence" value="ECO:0007669"/>
    <property type="project" value="UniProtKB-UniRule"/>
</dbReference>
<name>A0AAD9K0T8_9ANNE</name>
<comment type="similarity">
    <text evidence="1 10">Belongs to the NDC80/HEC1 family.</text>
</comment>